<gene>
    <name evidence="1" type="ORF">Q5H93_03475</name>
</gene>
<dbReference type="RefSeq" id="WP_305005095.1">
    <property type="nucleotide sequence ID" value="NZ_JAUQSY010000002.1"/>
</dbReference>
<dbReference type="Proteomes" id="UP001176429">
    <property type="component" value="Unassembled WGS sequence"/>
</dbReference>
<reference evidence="1" key="1">
    <citation type="submission" date="2023-07" db="EMBL/GenBank/DDBJ databases">
        <authorList>
            <person name="Kim M.K."/>
        </authorList>
    </citation>
    <scope>NUCLEOTIDE SEQUENCE</scope>
    <source>
        <strain evidence="1">ASUV-10-1</strain>
    </source>
</reference>
<evidence type="ECO:0000313" key="1">
    <source>
        <dbReference type="EMBL" id="MDO7873779.1"/>
    </source>
</evidence>
<accession>A0ABT9B680</accession>
<sequence length="219" mass="24888">MIDYNFRAPISRLYDCLFKLATKDIHVAYRGATQKQVAQAKADRIPASIITYAKRLNGIHMQWTAHKGGTVFHVHLLPLDKLYGPSREGEIYFGLEGEDPRLRVYRPLDRFADAASVGLLHDERRSPELYHYNIDDELLPTGVDLPGYFELLELTLGWPHWQSLLVQLASPAGQARPFRVLPDVHGNMIDELLAGLPQLVPSFSLEQFVARYDAVKLPR</sequence>
<comment type="caution">
    <text evidence="1">The sequence shown here is derived from an EMBL/GenBank/DDBJ whole genome shotgun (WGS) entry which is preliminary data.</text>
</comment>
<name>A0ABT9B680_9BACT</name>
<evidence type="ECO:0000313" key="2">
    <source>
        <dbReference type="Proteomes" id="UP001176429"/>
    </source>
</evidence>
<organism evidence="1 2">
    <name type="scientific">Hymenobacter aranciens</name>
    <dbReference type="NCBI Taxonomy" id="3063996"/>
    <lineage>
        <taxon>Bacteria</taxon>
        <taxon>Pseudomonadati</taxon>
        <taxon>Bacteroidota</taxon>
        <taxon>Cytophagia</taxon>
        <taxon>Cytophagales</taxon>
        <taxon>Hymenobacteraceae</taxon>
        <taxon>Hymenobacter</taxon>
    </lineage>
</organism>
<protein>
    <submittedName>
        <fullName evidence="1">Uncharacterized protein</fullName>
    </submittedName>
</protein>
<dbReference type="EMBL" id="JAUQSY010000002">
    <property type="protein sequence ID" value="MDO7873779.1"/>
    <property type="molecule type" value="Genomic_DNA"/>
</dbReference>
<keyword evidence="2" id="KW-1185">Reference proteome</keyword>
<proteinExistence type="predicted"/>